<evidence type="ECO:0000256" key="1">
    <source>
        <dbReference type="ARBA" id="ARBA00005534"/>
    </source>
</evidence>
<dbReference type="InterPro" id="IPR035917">
    <property type="entry name" value="YjbQ-like_sf"/>
</dbReference>
<dbReference type="EMBL" id="JAWRCP010000001">
    <property type="protein sequence ID" value="MDW6092147.1"/>
    <property type="molecule type" value="Genomic_DNA"/>
</dbReference>
<dbReference type="RefSeq" id="WP_318584547.1">
    <property type="nucleotide sequence ID" value="NZ_JAWRCP010000001.1"/>
</dbReference>
<comment type="caution">
    <text evidence="2">The sequence shown here is derived from an EMBL/GenBank/DDBJ whole genome shotgun (WGS) entry which is preliminary data.</text>
</comment>
<dbReference type="SUPFAM" id="SSF111038">
    <property type="entry name" value="YjbQ-like"/>
    <property type="match status" value="1"/>
</dbReference>
<accession>A0ABU4IRV5</accession>
<dbReference type="Proteomes" id="UP001279860">
    <property type="component" value="Unassembled WGS sequence"/>
</dbReference>
<protein>
    <submittedName>
        <fullName evidence="2">Secondary thiamine-phosphate synthase enzyme YjbQ</fullName>
    </submittedName>
</protein>
<proteinExistence type="inferred from homology"/>
<dbReference type="Pfam" id="PF01894">
    <property type="entry name" value="YjbQ"/>
    <property type="match status" value="1"/>
</dbReference>
<dbReference type="PANTHER" id="PTHR30615:SF8">
    <property type="entry name" value="UPF0047 PROTEIN C4A8.02C"/>
    <property type="match status" value="1"/>
</dbReference>
<organism evidence="2 3">
    <name type="scientific">Vibrio rhizosphaerae</name>
    <dbReference type="NCBI Taxonomy" id="398736"/>
    <lineage>
        <taxon>Bacteria</taxon>
        <taxon>Pseudomonadati</taxon>
        <taxon>Pseudomonadota</taxon>
        <taxon>Gammaproteobacteria</taxon>
        <taxon>Vibrionales</taxon>
        <taxon>Vibrionaceae</taxon>
        <taxon>Vibrio</taxon>
    </lineage>
</organism>
<gene>
    <name evidence="2" type="ORF">SBX64_06270</name>
</gene>
<evidence type="ECO:0000313" key="2">
    <source>
        <dbReference type="EMBL" id="MDW6092147.1"/>
    </source>
</evidence>
<dbReference type="NCBIfam" id="TIGR00149">
    <property type="entry name" value="TIGR00149_YjbQ"/>
    <property type="match status" value="1"/>
</dbReference>
<dbReference type="PANTHER" id="PTHR30615">
    <property type="entry name" value="UNCHARACTERIZED PROTEIN YJBQ-RELATED"/>
    <property type="match status" value="1"/>
</dbReference>
<reference evidence="2 3" key="1">
    <citation type="submission" date="2023-11" db="EMBL/GenBank/DDBJ databases">
        <title>Plant-associative lifestyle of Vibrio porteresiae and its evolutionary dynamics.</title>
        <authorList>
            <person name="Rameshkumar N."/>
            <person name="Kirti K."/>
        </authorList>
    </citation>
    <scope>NUCLEOTIDE SEQUENCE [LARGE SCALE GENOMIC DNA]</scope>
    <source>
        <strain evidence="2 3">MSSRF7</strain>
    </source>
</reference>
<dbReference type="Gene3D" id="2.60.120.460">
    <property type="entry name" value="YjbQ-like"/>
    <property type="match status" value="1"/>
</dbReference>
<name>A0ABU4IRV5_9VIBR</name>
<evidence type="ECO:0000313" key="3">
    <source>
        <dbReference type="Proteomes" id="UP001279860"/>
    </source>
</evidence>
<sequence>MNCIDFNVHSSGHGDFIDITQDICERIKNINVSQGIASIFVRGVTCATVLMRYEEGTKADIKNLLQQLAPIEHKYVHEVTTQDDNGYAHLISSLLGQSLVIPIRDSQLAVSDSHRIIMMDYDPKESMRKVYLSVIG</sequence>
<comment type="similarity">
    <text evidence="1">Belongs to the UPF0047 family.</text>
</comment>
<keyword evidence="3" id="KW-1185">Reference proteome</keyword>
<dbReference type="InterPro" id="IPR001602">
    <property type="entry name" value="UPF0047_YjbQ-like"/>
</dbReference>